<dbReference type="Gene3D" id="3.90.76.10">
    <property type="entry name" value="Dipeptide-binding Protein, Domain 1"/>
    <property type="match status" value="1"/>
</dbReference>
<dbReference type="PANTHER" id="PTHR30290:SF59">
    <property type="entry name" value="OLIGOPEPTIDE ABC TRANSPORTER,SUBSTRATE-BINDING PROTEIN"/>
    <property type="match status" value="1"/>
</dbReference>
<reference evidence="3 4" key="1">
    <citation type="submission" date="2023-01" db="EMBL/GenBank/DDBJ databases">
        <authorList>
            <person name="Lee S.H."/>
            <person name="Jung H.S."/>
            <person name="Yun J.U."/>
        </authorList>
    </citation>
    <scope>NUCLEOTIDE SEQUENCE [LARGE SCALE GENOMIC DNA]</scope>
    <source>
        <strain evidence="3 4">CBA3646</strain>
    </source>
</reference>
<dbReference type="InterPro" id="IPR000914">
    <property type="entry name" value="SBP_5_dom"/>
</dbReference>
<dbReference type="PIRSF" id="PIRSF002741">
    <property type="entry name" value="MppA"/>
    <property type="match status" value="1"/>
</dbReference>
<dbReference type="CDD" id="cd00995">
    <property type="entry name" value="PBP2_NikA_DppA_OppA_like"/>
    <property type="match status" value="1"/>
</dbReference>
<accession>A0ABY7QUI3</accession>
<dbReference type="InterPro" id="IPR039424">
    <property type="entry name" value="SBP_5"/>
</dbReference>
<feature type="domain" description="Solute-binding protein family 5" evidence="2">
    <location>
        <begin position="94"/>
        <end position="447"/>
    </location>
</feature>
<evidence type="ECO:0000313" key="3">
    <source>
        <dbReference type="EMBL" id="WBW49935.1"/>
    </source>
</evidence>
<dbReference type="Gene3D" id="3.40.190.10">
    <property type="entry name" value="Periplasmic binding protein-like II"/>
    <property type="match status" value="1"/>
</dbReference>
<evidence type="ECO:0000259" key="2">
    <source>
        <dbReference type="Pfam" id="PF00496"/>
    </source>
</evidence>
<feature type="signal peptide" evidence="1">
    <location>
        <begin position="1"/>
        <end position="23"/>
    </location>
</feature>
<dbReference type="EMBL" id="CP115667">
    <property type="protein sequence ID" value="WBW49935.1"/>
    <property type="molecule type" value="Genomic_DNA"/>
</dbReference>
<protein>
    <submittedName>
        <fullName evidence="3">ABC transporter substrate-binding protein</fullName>
    </submittedName>
</protein>
<proteinExistence type="predicted"/>
<dbReference type="PROSITE" id="PS51257">
    <property type="entry name" value="PROKAR_LIPOPROTEIN"/>
    <property type="match status" value="1"/>
</dbReference>
<dbReference type="Gene3D" id="3.10.105.10">
    <property type="entry name" value="Dipeptide-binding Protein, Domain 3"/>
    <property type="match status" value="1"/>
</dbReference>
<sequence>MKKRIWMSVALMLVLVLTACGKADNTASKNVATNDAAATESTSGSKDTFTMVLGGDPGTSVNSLTTQDRYGLTTLNMIYSPLYSTQNDGTHYFLAESMDASEDGMVYTAKLRQNVTWHDGTPFTADDVIFTMNAVLDEANNAAQRQQLLFNGEPVKIDKVDDYTVTFTLPEFSASAKEMFGGIYIMPKHIYENVDSIEKSEINMTAPVGTGPYKLAKYTPGQSVEFTANTDYFLGAPKIQNVVFRIIEKAATAKIALQKGEVDLHTILPSDIADLEGSNISHESYDEGRVAYVKIHTWGNNMDNIDFRKAIFYALNKDEIMKAAFQDPENYTTTETFLPAANPYYNDKVTNYTQDLTKSKEHLEASGVQNPTVRLAYISSDDAQTKEALVIQAQLQAAGITTELVGITNEAYNDVSTKKGDTTADMILGGYIMGIDPNSFLPLFDATEQGWMHMEDAEIDALFHQANVEKDPQKRQELYGDVQQKIQDTAIFYPLGGNKRIVGYTPSLSGLEDAKLVPVFTFEDMSKLFFQ</sequence>
<dbReference type="Proteomes" id="UP001210339">
    <property type="component" value="Chromosome"/>
</dbReference>
<feature type="chain" id="PRO_5047037679" evidence="1">
    <location>
        <begin position="24"/>
        <end position="531"/>
    </location>
</feature>
<dbReference type="SUPFAM" id="SSF53850">
    <property type="entry name" value="Periplasmic binding protein-like II"/>
    <property type="match status" value="1"/>
</dbReference>
<dbReference type="Pfam" id="PF00496">
    <property type="entry name" value="SBP_bac_5"/>
    <property type="match status" value="1"/>
</dbReference>
<keyword evidence="1" id="KW-0732">Signal</keyword>
<keyword evidence="4" id="KW-1185">Reference proteome</keyword>
<gene>
    <name evidence="3" type="ORF">O6R05_08005</name>
</gene>
<organism evidence="3 4">
    <name type="scientific">Peptoniphilus equinus</name>
    <dbReference type="NCBI Taxonomy" id="3016343"/>
    <lineage>
        <taxon>Bacteria</taxon>
        <taxon>Bacillati</taxon>
        <taxon>Bacillota</taxon>
        <taxon>Tissierellia</taxon>
        <taxon>Tissierellales</taxon>
        <taxon>Peptoniphilaceae</taxon>
        <taxon>Peptoniphilus</taxon>
    </lineage>
</organism>
<dbReference type="InterPro" id="IPR030678">
    <property type="entry name" value="Peptide/Ni-bd"/>
</dbReference>
<evidence type="ECO:0000313" key="4">
    <source>
        <dbReference type="Proteomes" id="UP001210339"/>
    </source>
</evidence>
<dbReference type="PANTHER" id="PTHR30290">
    <property type="entry name" value="PERIPLASMIC BINDING COMPONENT OF ABC TRANSPORTER"/>
    <property type="match status" value="1"/>
</dbReference>
<evidence type="ECO:0000256" key="1">
    <source>
        <dbReference type="SAM" id="SignalP"/>
    </source>
</evidence>
<name>A0ABY7QUI3_9FIRM</name>
<dbReference type="RefSeq" id="WP_271191466.1">
    <property type="nucleotide sequence ID" value="NZ_CP115667.1"/>
</dbReference>